<proteinExistence type="predicted"/>
<evidence type="ECO:0000256" key="1">
    <source>
        <dbReference type="SAM" id="Phobius"/>
    </source>
</evidence>
<protein>
    <submittedName>
        <fullName evidence="2">Uncharacterized protein</fullName>
    </submittedName>
</protein>
<dbReference type="EMBL" id="FNRW01000005">
    <property type="protein sequence ID" value="SEB65246.1"/>
    <property type="molecule type" value="Genomic_DNA"/>
</dbReference>
<dbReference type="AlphaFoldDB" id="A0AA45V8Z6"/>
<accession>A0AA45V8Z6</accession>
<organism evidence="2 3">
    <name type="scientific">Bifidobacterium longum</name>
    <dbReference type="NCBI Taxonomy" id="216816"/>
    <lineage>
        <taxon>Bacteria</taxon>
        <taxon>Bacillati</taxon>
        <taxon>Actinomycetota</taxon>
        <taxon>Actinomycetes</taxon>
        <taxon>Bifidobacteriales</taxon>
        <taxon>Bifidobacteriaceae</taxon>
        <taxon>Bifidobacterium</taxon>
    </lineage>
</organism>
<evidence type="ECO:0000313" key="2">
    <source>
        <dbReference type="EMBL" id="SEB65246.1"/>
    </source>
</evidence>
<evidence type="ECO:0000313" key="3">
    <source>
        <dbReference type="Proteomes" id="UP000182842"/>
    </source>
</evidence>
<sequence length="187" mass="20790">MRGTVYAFRFACMHLYASGDAYRKSPEKARKPLYIKGKTEFLSLVCIVCINIRGFLPFSRILYKGMMHTMHTRPRTIPGTLEPSRNGKRRCMHPRMHTDAYRPAGMHTRPGAGDRRPPFCREGAPPLGVGRTSSDPPIRFAGLPGGSRCCGAACAGPCMHSGSRVCICMHPGMHTEKARKKPENPYI</sequence>
<name>A0AA45V8Z6_BIFLN</name>
<gene>
    <name evidence="2" type="ORF">SAMN04489748_1665</name>
</gene>
<reference evidence="2 3" key="1">
    <citation type="submission" date="2016-10" db="EMBL/GenBank/DDBJ databases">
        <authorList>
            <person name="Varghese N."/>
            <person name="Submissions S."/>
        </authorList>
    </citation>
    <scope>NUCLEOTIDE SEQUENCE [LARGE SCALE GENOMIC DNA]</scope>
    <source>
        <strain evidence="2 3">DSM 20219</strain>
    </source>
</reference>
<keyword evidence="1" id="KW-0812">Transmembrane</keyword>
<keyword evidence="1" id="KW-0472">Membrane</keyword>
<feature type="transmembrane region" description="Helical" evidence="1">
    <location>
        <begin position="41"/>
        <end position="63"/>
    </location>
</feature>
<dbReference type="Proteomes" id="UP000182842">
    <property type="component" value="Unassembled WGS sequence"/>
</dbReference>
<keyword evidence="1" id="KW-1133">Transmembrane helix</keyword>
<comment type="caution">
    <text evidence="2">The sequence shown here is derived from an EMBL/GenBank/DDBJ whole genome shotgun (WGS) entry which is preliminary data.</text>
</comment>